<evidence type="ECO:0000256" key="9">
    <source>
        <dbReference type="ARBA" id="ARBA00023242"/>
    </source>
</evidence>
<organism evidence="13 14">
    <name type="scientific">Parascedosporium putredinis</name>
    <dbReference type="NCBI Taxonomy" id="1442378"/>
    <lineage>
        <taxon>Eukaryota</taxon>
        <taxon>Fungi</taxon>
        <taxon>Dikarya</taxon>
        <taxon>Ascomycota</taxon>
        <taxon>Pezizomycotina</taxon>
        <taxon>Sordariomycetes</taxon>
        <taxon>Hypocreomycetidae</taxon>
        <taxon>Microascales</taxon>
        <taxon>Microascaceae</taxon>
        <taxon>Parascedosporium</taxon>
    </lineage>
</organism>
<dbReference type="InterPro" id="IPR011704">
    <property type="entry name" value="ATPase_dyneun-rel_AAA"/>
</dbReference>
<feature type="compositionally biased region" description="Acidic residues" evidence="11">
    <location>
        <begin position="3871"/>
        <end position="3898"/>
    </location>
</feature>
<dbReference type="FunFam" id="3.40.50.300:FF:000712">
    <property type="entry name" value="Midasin"/>
    <property type="match status" value="1"/>
</dbReference>
<feature type="compositionally biased region" description="Basic and acidic residues" evidence="11">
    <location>
        <begin position="3899"/>
        <end position="3911"/>
    </location>
</feature>
<keyword evidence="14" id="KW-1185">Reference proteome</keyword>
<evidence type="ECO:0000256" key="6">
    <source>
        <dbReference type="ARBA" id="ARBA00022741"/>
    </source>
</evidence>
<dbReference type="GO" id="GO:0016887">
    <property type="term" value="F:ATP hydrolysis activity"/>
    <property type="evidence" value="ECO:0007669"/>
    <property type="project" value="InterPro"/>
</dbReference>
<feature type="domain" description="AAA+ ATPase" evidence="12">
    <location>
        <begin position="288"/>
        <end position="439"/>
    </location>
</feature>
<name>A0A9P1HA05_9PEZI</name>
<feature type="compositionally biased region" description="Acidic residues" evidence="11">
    <location>
        <begin position="4243"/>
        <end position="4257"/>
    </location>
</feature>
<dbReference type="PANTHER" id="PTHR48103:SF2">
    <property type="entry name" value="MIDASIN"/>
    <property type="match status" value="1"/>
</dbReference>
<comment type="subcellular location">
    <subcellularLocation>
        <location evidence="1">Nucleus</location>
        <location evidence="1">Nucleolus</location>
    </subcellularLocation>
    <subcellularLocation>
        <location evidence="2">Nucleus</location>
        <location evidence="2">Nucleoplasm</location>
    </subcellularLocation>
</comment>
<evidence type="ECO:0000256" key="3">
    <source>
        <dbReference type="ARBA" id="ARBA00007188"/>
    </source>
</evidence>
<feature type="domain" description="AAA+ ATPase" evidence="12">
    <location>
        <begin position="1499"/>
        <end position="1741"/>
    </location>
</feature>
<feature type="domain" description="AAA+ ATPase" evidence="12">
    <location>
        <begin position="1201"/>
        <end position="1384"/>
    </location>
</feature>
<dbReference type="GO" id="GO:0005654">
    <property type="term" value="C:nucleoplasm"/>
    <property type="evidence" value="ECO:0007669"/>
    <property type="project" value="UniProtKB-SubCell"/>
</dbReference>
<dbReference type="Pfam" id="PF21108">
    <property type="entry name" value="MDN1_4th"/>
    <property type="match status" value="1"/>
</dbReference>
<protein>
    <recommendedName>
        <fullName evidence="4 10">Midasin</fullName>
    </recommendedName>
</protein>
<feature type="compositionally biased region" description="Acidic residues" evidence="11">
    <location>
        <begin position="3912"/>
        <end position="3971"/>
    </location>
</feature>
<dbReference type="Gene3D" id="3.40.50.300">
    <property type="entry name" value="P-loop containing nucleotide triphosphate hydrolases"/>
    <property type="match status" value="6"/>
</dbReference>
<dbReference type="Pfam" id="PF17865">
    <property type="entry name" value="AAA_lid_5"/>
    <property type="match status" value="1"/>
</dbReference>
<feature type="compositionally biased region" description="Acidic residues" evidence="11">
    <location>
        <begin position="3802"/>
        <end position="3831"/>
    </location>
</feature>
<evidence type="ECO:0000259" key="12">
    <source>
        <dbReference type="SMART" id="SM00382"/>
    </source>
</evidence>
<dbReference type="SUPFAM" id="SSF52540">
    <property type="entry name" value="P-loop containing nucleoside triphosphate hydrolases"/>
    <property type="match status" value="6"/>
</dbReference>
<evidence type="ECO:0000256" key="4">
    <source>
        <dbReference type="ARBA" id="ARBA00017143"/>
    </source>
</evidence>
<feature type="region of interest" description="Disordered" evidence="11">
    <location>
        <begin position="3724"/>
        <end position="4258"/>
    </location>
</feature>
<feature type="region of interest" description="Disordered" evidence="11">
    <location>
        <begin position="731"/>
        <end position="750"/>
    </location>
</feature>
<accession>A0A9P1HA05</accession>
<comment type="similarity">
    <text evidence="3 10">Belongs to the midasin family.</text>
</comment>
<evidence type="ECO:0000256" key="7">
    <source>
        <dbReference type="ARBA" id="ARBA00022840"/>
    </source>
</evidence>
<feature type="compositionally biased region" description="Basic and acidic residues" evidence="11">
    <location>
        <begin position="4114"/>
        <end position="4149"/>
    </location>
</feature>
<comment type="function">
    <text evidence="10">Nuclear chaperone required for maturation and nuclear export of pre-60S ribosome subunits.</text>
</comment>
<dbReference type="InterPro" id="IPR003593">
    <property type="entry name" value="AAA+_ATPase"/>
</dbReference>
<feature type="domain" description="AAA+ ATPase" evidence="12">
    <location>
        <begin position="616"/>
        <end position="881"/>
    </location>
</feature>
<keyword evidence="6 10" id="KW-0547">Nucleotide-binding</keyword>
<evidence type="ECO:0000256" key="8">
    <source>
        <dbReference type="ARBA" id="ARBA00023186"/>
    </source>
</evidence>
<dbReference type="PANTHER" id="PTHR48103">
    <property type="entry name" value="MIDASIN-RELATED"/>
    <property type="match status" value="1"/>
</dbReference>
<dbReference type="FunFam" id="3.40.50.300:FF:000142">
    <property type="entry name" value="Midasin"/>
    <property type="match status" value="1"/>
</dbReference>
<reference evidence="13" key="1">
    <citation type="submission" date="2022-11" db="EMBL/GenBank/DDBJ databases">
        <authorList>
            <person name="Scott C."/>
            <person name="Bruce N."/>
        </authorList>
    </citation>
    <scope>NUCLEOTIDE SEQUENCE</scope>
</reference>
<evidence type="ECO:0000256" key="10">
    <source>
        <dbReference type="PIRNR" id="PIRNR010340"/>
    </source>
</evidence>
<dbReference type="FunFam" id="3.40.50.300:FF:001368">
    <property type="entry name" value="Midasin"/>
    <property type="match status" value="1"/>
</dbReference>
<dbReference type="PIRSF" id="PIRSF010340">
    <property type="entry name" value="Midasin"/>
    <property type="match status" value="1"/>
</dbReference>
<keyword evidence="9 10" id="KW-0539">Nucleus</keyword>
<proteinExistence type="inferred from homology"/>
<dbReference type="InterPro" id="IPR040848">
    <property type="entry name" value="AAA_lid_7"/>
</dbReference>
<dbReference type="InterPro" id="IPR027417">
    <property type="entry name" value="P-loop_NTPase"/>
</dbReference>
<dbReference type="Pfam" id="PF17867">
    <property type="entry name" value="AAA_lid_7"/>
    <property type="match status" value="3"/>
</dbReference>
<feature type="compositionally biased region" description="Acidic residues" evidence="11">
    <location>
        <begin position="4187"/>
        <end position="4217"/>
    </location>
</feature>
<dbReference type="Proteomes" id="UP000838763">
    <property type="component" value="Unassembled WGS sequence"/>
</dbReference>
<evidence type="ECO:0000256" key="1">
    <source>
        <dbReference type="ARBA" id="ARBA00004604"/>
    </source>
</evidence>
<feature type="domain" description="AAA+ ATPase" evidence="12">
    <location>
        <begin position="963"/>
        <end position="1106"/>
    </location>
</feature>
<dbReference type="InterPro" id="IPR012099">
    <property type="entry name" value="Midasin"/>
</dbReference>
<feature type="compositionally biased region" description="Acidic residues" evidence="11">
    <location>
        <begin position="3988"/>
        <end position="4025"/>
    </location>
</feature>
<dbReference type="OrthoDB" id="5186at2759"/>
<evidence type="ECO:0000256" key="11">
    <source>
        <dbReference type="SAM" id="MobiDB-lite"/>
    </source>
</evidence>
<dbReference type="GO" id="GO:0000027">
    <property type="term" value="P:ribosomal large subunit assembly"/>
    <property type="evidence" value="ECO:0007669"/>
    <property type="project" value="InterPro"/>
</dbReference>
<feature type="compositionally biased region" description="Acidic residues" evidence="11">
    <location>
        <begin position="4160"/>
        <end position="4173"/>
    </location>
</feature>
<dbReference type="SMART" id="SM00382">
    <property type="entry name" value="AAA"/>
    <property type="match status" value="6"/>
</dbReference>
<dbReference type="Pfam" id="PF07728">
    <property type="entry name" value="AAA_5"/>
    <property type="match status" value="7"/>
</dbReference>
<keyword evidence="7 10" id="KW-0067">ATP-binding</keyword>
<dbReference type="CDD" id="cd00009">
    <property type="entry name" value="AAA"/>
    <property type="match status" value="2"/>
</dbReference>
<dbReference type="GO" id="GO:0005524">
    <property type="term" value="F:ATP binding"/>
    <property type="evidence" value="ECO:0007669"/>
    <property type="project" value="UniProtKB-KW"/>
</dbReference>
<feature type="domain" description="AAA+ ATPase" evidence="12">
    <location>
        <begin position="1809"/>
        <end position="2042"/>
    </location>
</feature>
<feature type="compositionally biased region" description="Acidic residues" evidence="11">
    <location>
        <begin position="3777"/>
        <end position="3795"/>
    </location>
</feature>
<sequence>MAVVDISSNPLTPEILEVVRNHAASSILDAVADAALSPRLTDRLFVHFEAIFADICARWILQHTKSNRKGSILAAFARILPFAPYLSIFLEQFLAHSRPEQPGLPILTPTNLQSWSANPDDYISLQNILLAVWRLNSFDQRTYGSLLSPSDAQELFHHGNRAVRYLAIRIFCQLLQASDFKLESLVHEHLGTADPITGDLDGREIDLGFLSLHEHARVNELDSLRTDIARLEVQEIQPVVSQSLTQHVVSYGRVTLPRLGSPTEKNSPLVVTATVQENLEHLAKLLQRPGSILLHGLPGSGKTSVIQELSRDLGMKSDMVTLHLNDQTDAKMLIGLYTTGSKPGSFEWRPGVLTKAVKEGRWVLIEDLDRAPAEVVSSLLPLVERGELLIPSRSEKIKAASGFRLFATVRTSKGMNGQETLPHLLGLRFWQQLSIRPLPELEIEQIIRGAFPILDKLVPQILSVFHHLARTASMPSMATSSRGIVRQMTLRELLKWCRRLQDLLNASGTALTISEVVRERMFMEAVDCFVGHLPESKGRDELVFAIGEEMHMARAWVEHQMTGYVPALKDSDSHFRIGRTAIEKHKNPALQRSKRPFADTTQAKKLLEQLTRSVQLKEPVLLVGETGIGKTTVIQQLADIVGRKVVAVNLSQQSEVGDLLGGFKPVNSLNLAIPLKDEFDDLFRATGLAAKNQPYLNRIAKYITKRQWTKASKMWVEGVDLFRKLLQVEQKRSRENGEPPAKRQKQDAPSRLGHLVDIKTRWEEFSKNLEVFNAQVSGNNSAFAFSFVEGNIVKAARNGDWVLLDEINLASSDTLESITDLLTDPGETPSILLSETGEIERIKAHPNFRIFGAMNPATDVGKRDLPVGIRSRFTEIYVNSPDRDYKDLLKVVKAYLQIKSAKDEHAADDITRLYLNTKRLADEKRLVDGANEVPHFSLRTLTRVLSYRNLLNLVRATSNARDGGFPVLIQGPTSAGKTSMIEYLASYSGNKFVRINNHEHTDLQEYLGTYVSGSDGKLRFQDGLLVQAMRKGYWIVLDELNLAPTDVLEALNRLLDDNRELLIPETQEIVKPHENFRLFATQNPRLHFDDIPEDELEYILQKRNSFATLRDLFRWTLRNAETREEIAANGFMLLAERVRNEAERIAVKEIIEKVFKVKINLDDLYSKSSPALRHLQQNRQGVVWTQGMRRLYLLVAQAIRNHEPVLLVGETGCGKTTVCQVLAEVLGKELHIVNAHQNTETGDIIGSQRPIRNRASILEALHSALQSALELLGQDPQGTTNELLDRIRKLPATSLAAVPDDLKAKIETLEIRSKALFEWSDGNLVHAMKTGQFFLLDEISLADDSVLERLNSDINQIVTQKLDKEVKGVASIIVGFATWFGETFRSASTTAFSIRELLVWVQFVNQCHGIDPVFAIVNGAATVFIDSLGANPSGLIALDSEGVIVQRRNCLNKLSELLGSDISSIYDSNPQLTHDDARISIGGFSVPAFPMMVVRALQMQKPILLEGSPGVGKTTLVAALAQVCGQPLTRINLSDQTDLMDLFGTDVPVDGAEAGNFAWRDAPFLRAMQKGEWVLLDEMNLASQSVLEGLNACLDHRGEVYISELDQVFKRHPDFRLFAAQNPHHQGGGRKGLPSSFVNRFVVVYADVFSSEDLNLIARNSSPDLPLETTEKLIRFITDLEHKITQDRSFGSLGAPWEFNLRDLLRWLHLLQSSDPLLGTARVDDLLDIVIRQRFRTERDRQEVANLFANIFGEPPRTHNLYHDITSSFCQVGLALMKRSQLAQPVRLQNVDLKLRLADLETLMLCVTQDIPCILSGPSGSGKSVLIQHVAALAGKSLVTFPLNADVDTMDLVGGFEQSDPLREVNAVLRELKETLQASTLSVVPQKAPADALQLLYLLETTAEVPDPSILLPVAERLLSVVSESSEVGVVLTRAVAALQKPLIVTNPRFEWLDGVIIKALQTGQWLVLDNANLCSASVLDRLNSLLEPNGFISVNEHCDPNGEPRIVRPHPDFRIFLTTDPRYGELSRAMRNRAIEIHLFEPMPERAQHLRWITPIESTLQRYHFSWSVSDDRSALARSMTSLALERLTKADLNLLPRFAQDAQAHFSTHGEITKQPQQLIEFFRSDSTRKLRSAVSDMYSSLSTIASPDLADIQPIFPVKNFPMTILVSSSVGSQPFRLAMCYEYYQDLQSLDTEIRAQASAAKNTKIASLNRLQRAFVAERVTAVAKDSTVGAADFFSTSISLVDGFLRPNHPDGEWQDQNRLLRGIMHYLRRTLQLVAVPHAAFDEAVFQAHLNQGRAVLKKFQSSDPNTQRFVLNFLANLDKYFSSGFSLKTGLGMEEIWRPFRPCLIPDSDTLRRSGEIVALASRFDTLKWKTGSSLADLAKAASTLATAFGIVRSGRAGADELIGELTREIQSLETRIGLDSADKAPFFAATFETLRQISILQAFKQGVSIKGDEIAVLSNAPVIAQLYLEDTEGYAQLLQTVDHLTCQSAENFAWNGRLLTSVLSRAGGIKSAKLKSLSLLEIELPQLTKFLSRASRAVTSSALTGLNSILHKLIVSFIEALQPGLGEKLLDTEIALSRLMVAKPFRFENRSSWYPQDLLQSFSTAAPHVLEVLADNILPAWCALKSASLITPARIALQPSPGYSLQLVHSGSIASLLDKVSSLVSFESQFTGQLSNMRTELLEKEVDAMGPPPPGETKAYRPERSELNQVHAEFNNVLKATVYSEIATSNLQDLPDEALHLVTENVSRVINRLSGYFASYQDMTRPVVNLLRVMQVGLSLITEPTGLSKSTAELVSVTPFLGGNLLNWTPGLQNKTFEFIDLMTVSSAIDGVDRLSAEDREAIFSCFHAFYNEWTLKLEADRKEEEARQSLYRFKGSFEDEEEMNQEEFNELFPTFEGEEDEPTSKPSVKRFQVREMSIRVAEAHKKLLVSTSEALSALRTALISVGRKIATELSEKTAVDQDISKKLLPGVLLTLDGQLSSLQADKSSSSYNFYTDANLHEARQLVHLANSIATRFRELQLTDEIGHLQPIADVRSSCDTVLELVHTEPLAKLLPKVEHLHAMVYEWQFGGWASRVHSATELYDRLTASIVRWRRLELSTWSKLFEMEVERCQDDANSWWFVAYHATIAIPMGLLEKGDLAEYATKLVGDLEVYFSSAILGQFSTRLGLLRQFHKHLELLSLDHPTLSVVHTAVGNFISMYHRYQKAVDEGIARGRLPLEKKMKDVLLLASWKDTNINHLRDSARKSHLKLFRIVRKFRDVLSQPLSLLLEKGIPDEEYTLTATTGTMPIAYVDKETVELANNDMLKWLEQFKPLINVGQTVSRMTQVGCVPVYVTEAVEEIEEFITSLTTSMQELRKETPGILTDENKDQVKHLKARKRKLFADVLRQAREMGFEYNLDTTRLAQQDSLPVILASCGSLSAFGPTSINTAEYFFHKFVDMMPKIRATTTNHSDEVTGREVARSIGYLEGMLSVSLNQRRSLSKSKFITDLEETVAELRSVQKSEIKGNLSRPIKRNNSSRTLRWLVEILRYALQLLEVHAKLGGADSSACQAKLQTWLSDLGSLSSQDQVTRKMPTGLSSTRREVLEALISERLQAFENDIKAMMQEFDGASFILGELLNWTQVSFEDKLRIDSMARYLKRYVDKLQGVDLAIKESDRSVMALTAMVTPIVDQYAIVCRTSYTRFLEVHRSTAQLAHCLGKSYTHLASQGFCTPQEKSDETSGNEGKLESGTGLGDGEGAEDISKDIQPDEDLTELAQEPNKEKDGEIEDEKDAVDMADEDMEGEMGSAAGDDEEDEKEGDEGESENEMDEETGDVDDLDATATDEKMWEGDGEEAEKDQQGEKPKGQQQNDEQMAAEAQEQDMSDQDEGDKDETEAAEEEPEDESEDIKPQQDVERQDQNVDESEALELPDDMDLDMGDDQGSGGEDDELDDLDNLSDTDEKAGEEEDTNMPNEDDEPGDETKPADTEGEEPKEAEAEDDDVANDDADPLDEQGMEEQGDEAQEEKDEGEQEEDKGVVEQPSADPVDLDPQDVAPSDVKSGGQDQNKDTMDIDEDFHNNSTRQDEGASGDGSDSQQAQPGGQGKLSKPEDAAQQQNEDDTQHDDSEASRPEPFRKLGDALEKWHRQQKEIQDARPEEEPNEQTIGAATEDEVQPIDDSMAIDEEKQDPSSNVLPDTEETEAEQDADQMDTGDADGAEEAEANMDPDDGRSGVKTRQGAYDGERSPSPPLITEEDVDEGEDDDEQWSEFQNKTQPLSQSLTSHLRLILTPSQSTKLSGSFRTGKRLNIKRIIPYIASSYKRDKIWMRRSVPTKRAYQILLCVDDSKSMGESNSGSLALESLVMVSRSLNMLEAGQIGVDRTDICLLIRNTIDRFRAARLQADRGGEDLWQLALILSDGLTQSATHDSIRRLLREAAEERIMIVFIVMDDATKRKGDSVLQLKEARFVKDVEGNSRVVIERYLDTFPFQYYLIVHHLDDLPNALSGLLRTWFAEVNA</sequence>
<gene>
    <name evidence="13" type="ORF">PPNO1_LOCUS7931</name>
</gene>
<evidence type="ECO:0000256" key="2">
    <source>
        <dbReference type="ARBA" id="ARBA00004642"/>
    </source>
</evidence>
<keyword evidence="5" id="KW-0597">Phosphoprotein</keyword>
<dbReference type="EMBL" id="CALLCH030000017">
    <property type="protein sequence ID" value="CAI4218341.1"/>
    <property type="molecule type" value="Genomic_DNA"/>
</dbReference>
<evidence type="ECO:0000313" key="13">
    <source>
        <dbReference type="EMBL" id="CAI4218341.1"/>
    </source>
</evidence>
<dbReference type="InterPro" id="IPR041190">
    <property type="entry name" value="Midasin_AAA_lid_5"/>
</dbReference>
<dbReference type="GO" id="GO:0030687">
    <property type="term" value="C:preribosome, large subunit precursor"/>
    <property type="evidence" value="ECO:0007669"/>
    <property type="project" value="TreeGrafter"/>
</dbReference>
<evidence type="ECO:0000256" key="5">
    <source>
        <dbReference type="ARBA" id="ARBA00022553"/>
    </source>
</evidence>
<feature type="compositionally biased region" description="Basic and acidic residues" evidence="11">
    <location>
        <begin position="3972"/>
        <end position="3987"/>
    </location>
</feature>
<dbReference type="GO" id="GO:0005730">
    <property type="term" value="C:nucleolus"/>
    <property type="evidence" value="ECO:0007669"/>
    <property type="project" value="UniProtKB-SubCell"/>
</dbReference>
<comment type="caution">
    <text evidence="13">The sequence shown here is derived from an EMBL/GenBank/DDBJ whole genome shotgun (WGS) entry which is preliminary data.</text>
</comment>
<dbReference type="GO" id="GO:0000055">
    <property type="term" value="P:ribosomal large subunit export from nucleus"/>
    <property type="evidence" value="ECO:0007669"/>
    <property type="project" value="TreeGrafter"/>
</dbReference>
<dbReference type="FunFam" id="3.40.50.300:FF:000582">
    <property type="entry name" value="Midasin"/>
    <property type="match status" value="1"/>
</dbReference>
<evidence type="ECO:0000313" key="14">
    <source>
        <dbReference type="Proteomes" id="UP000838763"/>
    </source>
</evidence>
<dbReference type="InterPro" id="IPR048617">
    <property type="entry name" value="MDN1_AAA_lid_4"/>
</dbReference>
<keyword evidence="8 10" id="KW-0143">Chaperone</keyword>